<comment type="caution">
    <text evidence="1">The sequence shown here is derived from an EMBL/GenBank/DDBJ whole genome shotgun (WGS) entry which is preliminary data.</text>
</comment>
<feature type="non-terminal residue" evidence="1">
    <location>
        <position position="1"/>
    </location>
</feature>
<evidence type="ECO:0000313" key="2">
    <source>
        <dbReference type="EMBL" id="KRZ34450.1"/>
    </source>
</evidence>
<evidence type="ECO:0000313" key="3">
    <source>
        <dbReference type="Proteomes" id="UP000054632"/>
    </source>
</evidence>
<dbReference type="EMBL" id="JYDV01000098">
    <property type="protein sequence ID" value="KRZ34450.1"/>
    <property type="molecule type" value="Genomic_DNA"/>
</dbReference>
<reference evidence="3 4" key="1">
    <citation type="submission" date="2015-01" db="EMBL/GenBank/DDBJ databases">
        <title>Evolution of Trichinella species and genotypes.</title>
        <authorList>
            <person name="Korhonen P.K."/>
            <person name="Edoardo P."/>
            <person name="Giuseppe L.R."/>
            <person name="Gasser R.B."/>
        </authorList>
    </citation>
    <scope>NUCLEOTIDE SEQUENCE [LARGE SCALE GENOMIC DNA]</scope>
    <source>
        <strain evidence="1">ISS13</strain>
        <strain evidence="2">ISS176</strain>
    </source>
</reference>
<dbReference type="Proteomes" id="UP000054826">
    <property type="component" value="Unassembled WGS sequence"/>
</dbReference>
<proteinExistence type="predicted"/>
<accession>A0A0V1E987</accession>
<dbReference type="AlphaFoldDB" id="A0A0V1E987"/>
<dbReference type="Proteomes" id="UP000054632">
    <property type="component" value="Unassembled WGS sequence"/>
</dbReference>
<evidence type="ECO:0000313" key="1">
    <source>
        <dbReference type="EMBL" id="KRY70407.1"/>
    </source>
</evidence>
<feature type="non-terminal residue" evidence="1">
    <location>
        <position position="139"/>
    </location>
</feature>
<name>A0A0V1E987_TRIPS</name>
<evidence type="ECO:0000313" key="4">
    <source>
        <dbReference type="Proteomes" id="UP000054826"/>
    </source>
</evidence>
<sequence>NKISKHCVKGRRSAKRIVRQAKHVTGSLEYQEEIGSCESMHMFAHKLVTHAQHLKLVTSMMMKQFLLALFRCVAKCEYLLSDLFNDNELPENSNILTVYWINVNGKRIVEECANLEEDELHAVFCNIKALINSRYFTFI</sequence>
<protein>
    <submittedName>
        <fullName evidence="1">Uncharacterized protein</fullName>
    </submittedName>
</protein>
<gene>
    <name evidence="1" type="ORF">T4A_3747</name>
    <name evidence="2" type="ORF">T4C_2359</name>
</gene>
<dbReference type="EMBL" id="JYDR01000074">
    <property type="protein sequence ID" value="KRY70407.1"/>
    <property type="molecule type" value="Genomic_DNA"/>
</dbReference>
<organism evidence="1 3">
    <name type="scientific">Trichinella pseudospiralis</name>
    <name type="common">Parasitic roundworm</name>
    <dbReference type="NCBI Taxonomy" id="6337"/>
    <lineage>
        <taxon>Eukaryota</taxon>
        <taxon>Metazoa</taxon>
        <taxon>Ecdysozoa</taxon>
        <taxon>Nematoda</taxon>
        <taxon>Enoplea</taxon>
        <taxon>Dorylaimia</taxon>
        <taxon>Trichinellida</taxon>
        <taxon>Trichinellidae</taxon>
        <taxon>Trichinella</taxon>
    </lineage>
</organism>